<evidence type="ECO:0000256" key="9">
    <source>
        <dbReference type="ARBA" id="ARBA00022989"/>
    </source>
</evidence>
<keyword evidence="5" id="KW-1003">Cell membrane</keyword>
<dbReference type="AlphaFoldDB" id="A0A0K6ITZ9"/>
<reference evidence="16" key="1">
    <citation type="submission" date="2015-08" db="EMBL/GenBank/DDBJ databases">
        <authorList>
            <person name="Babu N.S."/>
            <person name="Beckwith C.J."/>
            <person name="Beseler K.G."/>
            <person name="Brison A."/>
            <person name="Carone J.V."/>
            <person name="Caskin T.P."/>
            <person name="Diamond M."/>
            <person name="Durham M.E."/>
            <person name="Foxe J.M."/>
            <person name="Go M."/>
            <person name="Henderson B.A."/>
            <person name="Jones I.B."/>
            <person name="McGettigan J.A."/>
            <person name="Micheletti S.J."/>
            <person name="Nasrallah M.E."/>
            <person name="Ortiz D."/>
            <person name="Piller C.R."/>
            <person name="Privatt S.R."/>
            <person name="Schneider S.L."/>
            <person name="Sharp S."/>
            <person name="Smith T.C."/>
            <person name="Stanton J.D."/>
            <person name="Ullery H.E."/>
            <person name="Wilson R.J."/>
            <person name="Serrano M.G."/>
            <person name="Buck G."/>
            <person name="Lee V."/>
            <person name="Wang Y."/>
            <person name="Carvalho R."/>
            <person name="Voegtly L."/>
            <person name="Shi R."/>
            <person name="Duckworth R."/>
            <person name="Johnson A."/>
            <person name="Loviza R."/>
            <person name="Walstead R."/>
            <person name="Shah Z."/>
            <person name="Kiflezghi M."/>
            <person name="Wade K."/>
            <person name="Ball S.L."/>
            <person name="Bradley K.W."/>
            <person name="Asai D.J."/>
            <person name="Bowman C.A."/>
            <person name="Russell D.A."/>
            <person name="Pope W.H."/>
            <person name="Jacobs-Sera D."/>
            <person name="Hendrix R.W."/>
            <person name="Hatfull G.F."/>
        </authorList>
    </citation>
    <scope>NUCLEOTIDE SEQUENCE [LARGE SCALE GENOMIC DNA]</scope>
    <source>
        <strain evidence="16">JCM 19170</strain>
    </source>
</reference>
<accession>A0A0K6ITZ9</accession>
<dbReference type="InterPro" id="IPR002898">
    <property type="entry name" value="MotA_ExbB_proton_chnl"/>
</dbReference>
<evidence type="ECO:0000256" key="1">
    <source>
        <dbReference type="ARBA" id="ARBA00004429"/>
    </source>
</evidence>
<evidence type="ECO:0000313" key="15">
    <source>
        <dbReference type="EMBL" id="CUB06817.1"/>
    </source>
</evidence>
<keyword evidence="10 13" id="KW-0472">Membrane</keyword>
<dbReference type="Proteomes" id="UP000182108">
    <property type="component" value="Unassembled WGS sequence"/>
</dbReference>
<evidence type="ECO:0000259" key="14">
    <source>
        <dbReference type="Pfam" id="PF01618"/>
    </source>
</evidence>
<keyword evidence="7 13" id="KW-0812">Transmembrane</keyword>
<evidence type="ECO:0000256" key="2">
    <source>
        <dbReference type="ARBA" id="ARBA00011471"/>
    </source>
</evidence>
<keyword evidence="16" id="KW-1185">Reference proteome</keyword>
<comment type="subunit">
    <text evidence="2">The accessory proteins ExbB and ExbD seem to form a complex with TonB.</text>
</comment>
<feature type="transmembrane region" description="Helical" evidence="13">
    <location>
        <begin position="15"/>
        <end position="36"/>
    </location>
</feature>
<feature type="transmembrane region" description="Helical" evidence="13">
    <location>
        <begin position="136"/>
        <end position="157"/>
    </location>
</feature>
<name>A0A0K6ITZ9_9PROT</name>
<evidence type="ECO:0000256" key="7">
    <source>
        <dbReference type="ARBA" id="ARBA00022692"/>
    </source>
</evidence>
<organism evidence="15 16">
    <name type="scientific">Tepidiphilus thermophilus</name>
    <dbReference type="NCBI Taxonomy" id="876478"/>
    <lineage>
        <taxon>Bacteria</taxon>
        <taxon>Pseudomonadati</taxon>
        <taxon>Pseudomonadota</taxon>
        <taxon>Hydrogenophilia</taxon>
        <taxon>Hydrogenophilales</taxon>
        <taxon>Hydrogenophilaceae</taxon>
        <taxon>Tepidiphilus</taxon>
    </lineage>
</organism>
<evidence type="ECO:0000256" key="6">
    <source>
        <dbReference type="ARBA" id="ARBA00022519"/>
    </source>
</evidence>
<keyword evidence="6" id="KW-0997">Cell inner membrane</keyword>
<keyword evidence="9 13" id="KW-1133">Transmembrane helix</keyword>
<dbReference type="GO" id="GO:0005886">
    <property type="term" value="C:plasma membrane"/>
    <property type="evidence" value="ECO:0007669"/>
    <property type="project" value="UniProtKB-SubCell"/>
</dbReference>
<comment type="subcellular location">
    <subcellularLocation>
        <location evidence="1">Cell inner membrane</location>
        <topology evidence="1">Multi-pass membrane protein</topology>
    </subcellularLocation>
    <subcellularLocation>
        <location evidence="12">Membrane</location>
        <topology evidence="12">Multi-pass membrane protein</topology>
    </subcellularLocation>
</comment>
<keyword evidence="8 12" id="KW-0653">Protein transport</keyword>
<feature type="domain" description="MotA/TolQ/ExbB proton channel" evidence="14">
    <location>
        <begin position="107"/>
        <end position="214"/>
    </location>
</feature>
<protein>
    <recommendedName>
        <fullName evidence="3">Biopolymer transport protein ExbB</fullName>
    </recommendedName>
</protein>
<comment type="similarity">
    <text evidence="12">Belongs to the exbB/tolQ family.</text>
</comment>
<evidence type="ECO:0000256" key="10">
    <source>
        <dbReference type="ARBA" id="ARBA00023136"/>
    </source>
</evidence>
<sequence>MNESLLHFFAQGDGVSRFIFLLLALLSVLSWAVILAKTALHLRLSRRAAQFLRRFWNAGDLAEIARDLREHGAIDPASHLVHHGLEVLERLERAGENAAARPGPLGERGEPQELLTRALRRAIDEARARDEAGMTLLGTTASSAPFIGLFGTVWGIYHALQAIAASGSASLDKVAGPIGEALVMTGFGLATAIPAAIAYNAFSRIQRRRAQELEAFAYDVYTFLVTGIKRPATRPEPAVVALDADAPRPARKTAS</sequence>
<gene>
    <name evidence="15" type="ORF">Ga0061068_10459</name>
</gene>
<evidence type="ECO:0000256" key="3">
    <source>
        <dbReference type="ARBA" id="ARBA00022093"/>
    </source>
</evidence>
<evidence type="ECO:0000256" key="13">
    <source>
        <dbReference type="SAM" id="Phobius"/>
    </source>
</evidence>
<dbReference type="RefSeq" id="WP_055423263.1">
    <property type="nucleotide sequence ID" value="NZ_CYHH01000004.1"/>
</dbReference>
<dbReference type="PANTHER" id="PTHR30625:SF14">
    <property type="entry name" value="BIOPOLYMER TRANSPORT PROTEIN EXBB"/>
    <property type="match status" value="1"/>
</dbReference>
<evidence type="ECO:0000256" key="11">
    <source>
        <dbReference type="ARBA" id="ARBA00024816"/>
    </source>
</evidence>
<keyword evidence="4 12" id="KW-0813">Transport</keyword>
<feature type="transmembrane region" description="Helical" evidence="13">
    <location>
        <begin position="177"/>
        <end position="202"/>
    </location>
</feature>
<evidence type="ECO:0000256" key="8">
    <source>
        <dbReference type="ARBA" id="ARBA00022927"/>
    </source>
</evidence>
<dbReference type="GO" id="GO:0017038">
    <property type="term" value="P:protein import"/>
    <property type="evidence" value="ECO:0007669"/>
    <property type="project" value="TreeGrafter"/>
</dbReference>
<dbReference type="EMBL" id="CYHH01000004">
    <property type="protein sequence ID" value="CUB06817.1"/>
    <property type="molecule type" value="Genomic_DNA"/>
</dbReference>
<evidence type="ECO:0000256" key="5">
    <source>
        <dbReference type="ARBA" id="ARBA00022475"/>
    </source>
</evidence>
<dbReference type="PANTHER" id="PTHR30625">
    <property type="entry name" value="PROTEIN TOLQ"/>
    <property type="match status" value="1"/>
</dbReference>
<dbReference type="InterPro" id="IPR050790">
    <property type="entry name" value="ExbB/TolQ_transport"/>
</dbReference>
<comment type="function">
    <text evidence="11">Involved in the TonB-dependent energy-dependent transport of various receptor-bound substrates. Protects ExbD from proteolytic degradation and functionally stabilizes TonB.</text>
</comment>
<dbReference type="Pfam" id="PF01618">
    <property type="entry name" value="MotA_ExbB"/>
    <property type="match status" value="1"/>
</dbReference>
<evidence type="ECO:0000256" key="4">
    <source>
        <dbReference type="ARBA" id="ARBA00022448"/>
    </source>
</evidence>
<proteinExistence type="inferred from homology"/>
<evidence type="ECO:0000313" key="16">
    <source>
        <dbReference type="Proteomes" id="UP000182108"/>
    </source>
</evidence>
<dbReference type="OrthoDB" id="9805133at2"/>
<evidence type="ECO:0000256" key="12">
    <source>
        <dbReference type="RuleBase" id="RU004057"/>
    </source>
</evidence>